<dbReference type="PANTHER" id="PTHR48073:SF2">
    <property type="entry name" value="O-SUCCINYLBENZOATE SYNTHASE"/>
    <property type="match status" value="1"/>
</dbReference>
<protein>
    <submittedName>
        <fullName evidence="5">O-succinylbenzoate synthase</fullName>
    </submittedName>
</protein>
<dbReference type="Gene3D" id="3.30.390.10">
    <property type="entry name" value="Enolase-like, N-terminal domain"/>
    <property type="match status" value="1"/>
</dbReference>
<keyword evidence="3" id="KW-0456">Lyase</keyword>
<dbReference type="KEGG" id="alq:C7Y71_001890"/>
<dbReference type="OrthoDB" id="9766759at2"/>
<dbReference type="SMART" id="SM00922">
    <property type="entry name" value="MR_MLE"/>
    <property type="match status" value="1"/>
</dbReference>
<dbReference type="Pfam" id="PF21508">
    <property type="entry name" value="MenC_N"/>
    <property type="match status" value="1"/>
</dbReference>
<accession>A0A5P8E4I4</accession>
<dbReference type="RefSeq" id="WP_111897753.1">
    <property type="nucleotide sequence ID" value="NZ_CP033459.1"/>
</dbReference>
<dbReference type="SFLD" id="SFLDG00180">
    <property type="entry name" value="muconate_cycloisomerase"/>
    <property type="match status" value="1"/>
</dbReference>
<dbReference type="EMBL" id="CP033459">
    <property type="protein sequence ID" value="QFQ11872.1"/>
    <property type="molecule type" value="Genomic_DNA"/>
</dbReference>
<evidence type="ECO:0000259" key="4">
    <source>
        <dbReference type="SMART" id="SM00922"/>
    </source>
</evidence>
<dbReference type="PROSITE" id="PS00909">
    <property type="entry name" value="MR_MLE_2"/>
    <property type="match status" value="1"/>
</dbReference>
<dbReference type="Proteomes" id="UP000249375">
    <property type="component" value="Chromosome"/>
</dbReference>
<evidence type="ECO:0000256" key="1">
    <source>
        <dbReference type="ARBA" id="ARBA00022723"/>
    </source>
</evidence>
<dbReference type="InterPro" id="IPR018110">
    <property type="entry name" value="Mandel_Rmase/mucon_lact_enz_CS"/>
</dbReference>
<evidence type="ECO:0000313" key="5">
    <source>
        <dbReference type="EMBL" id="QFQ11872.1"/>
    </source>
</evidence>
<dbReference type="InterPro" id="IPR029017">
    <property type="entry name" value="Enolase-like_N"/>
</dbReference>
<dbReference type="Gene3D" id="3.20.20.120">
    <property type="entry name" value="Enolase-like C-terminal domain"/>
    <property type="match status" value="1"/>
</dbReference>
<reference evidence="5 6" key="1">
    <citation type="submission" date="2018-11" db="EMBL/GenBank/DDBJ databases">
        <authorList>
            <person name="Na S.W."/>
            <person name="Baik M."/>
        </authorList>
    </citation>
    <scope>NUCLEOTIDE SEQUENCE [LARGE SCALE GENOMIC DNA]</scope>
    <source>
        <strain evidence="5 6">E39</strain>
    </source>
</reference>
<proteinExistence type="predicted"/>
<dbReference type="GO" id="GO:0046872">
    <property type="term" value="F:metal ion binding"/>
    <property type="evidence" value="ECO:0007669"/>
    <property type="project" value="UniProtKB-KW"/>
</dbReference>
<dbReference type="AlphaFoldDB" id="A0A5P8E4I4"/>
<dbReference type="Pfam" id="PF13378">
    <property type="entry name" value="MR_MLE_C"/>
    <property type="match status" value="1"/>
</dbReference>
<dbReference type="InterPro" id="IPR013342">
    <property type="entry name" value="Mandelate_racemase_C"/>
</dbReference>
<keyword evidence="6" id="KW-1185">Reference proteome</keyword>
<evidence type="ECO:0000256" key="2">
    <source>
        <dbReference type="ARBA" id="ARBA00022842"/>
    </source>
</evidence>
<dbReference type="GO" id="GO:0016829">
    <property type="term" value="F:lyase activity"/>
    <property type="evidence" value="ECO:0007669"/>
    <property type="project" value="UniProtKB-KW"/>
</dbReference>
<dbReference type="SUPFAM" id="SSF51604">
    <property type="entry name" value="Enolase C-terminal domain-like"/>
    <property type="match status" value="1"/>
</dbReference>
<evidence type="ECO:0000256" key="3">
    <source>
        <dbReference type="ARBA" id="ARBA00023239"/>
    </source>
</evidence>
<dbReference type="SUPFAM" id="SSF54826">
    <property type="entry name" value="Enolase N-terminal domain-like"/>
    <property type="match status" value="1"/>
</dbReference>
<dbReference type="InterPro" id="IPR041338">
    <property type="entry name" value="OSBS_N"/>
</dbReference>
<sequence>MGLQIDILPRTLHFKQPAGTSRGIYTERRLWYVRLTSADNSQLFGLGECAPLFDLSAEYNDDYERVLHHEAEKWNKEGHYDEDSLRDNPSILFGFETALLSAKASLRGNYLRLYDTSFTRGETGIRINGLVWMGNYDEMLQRMHEKLSSGFKCIKIKIGAIAFDEELRLIQLLRKEFDRNMVEIRVDANGGFPPEEAPKIMELLSKYDIHSIEQPIRQGQWDSMATICNQSQLPVALDEELIGVNNTSRKADLLDTVRPNYLVLKPTLHGGLKGCEEWMALARERGIGYWVTSALESNVGLNAIAQWVSYLMEIHPKDFSDYYQGLGTGQLFIDNFNDTSLFIKNGALWMS</sequence>
<dbReference type="InterPro" id="IPR029065">
    <property type="entry name" value="Enolase_C-like"/>
</dbReference>
<keyword evidence="1" id="KW-0479">Metal-binding</keyword>
<organism evidence="5 6">
    <name type="scientific">Pseudoprevotella muciniphila</name>
    <dbReference type="NCBI Taxonomy" id="2133944"/>
    <lineage>
        <taxon>Bacteria</taxon>
        <taxon>Pseudomonadati</taxon>
        <taxon>Bacteroidota</taxon>
        <taxon>Bacteroidia</taxon>
        <taxon>Bacteroidales</taxon>
        <taxon>Prevotellaceae</taxon>
        <taxon>Pseudoprevotella</taxon>
    </lineage>
</organism>
<dbReference type="CDD" id="cd03320">
    <property type="entry name" value="OSBS"/>
    <property type="match status" value="1"/>
</dbReference>
<name>A0A5P8E4I4_9BACT</name>
<dbReference type="GO" id="GO:0009063">
    <property type="term" value="P:amino acid catabolic process"/>
    <property type="evidence" value="ECO:0007669"/>
    <property type="project" value="InterPro"/>
</dbReference>
<feature type="domain" description="Mandelate racemase/muconate lactonizing enzyme C-terminal" evidence="4">
    <location>
        <begin position="136"/>
        <end position="234"/>
    </location>
</feature>
<dbReference type="SFLD" id="SFLDF00009">
    <property type="entry name" value="o-succinylbenzoate_synthase"/>
    <property type="match status" value="1"/>
</dbReference>
<evidence type="ECO:0000313" key="6">
    <source>
        <dbReference type="Proteomes" id="UP000249375"/>
    </source>
</evidence>
<gene>
    <name evidence="5" type="ORF">C7Y71_001890</name>
</gene>
<dbReference type="GO" id="GO:0016854">
    <property type="term" value="F:racemase and epimerase activity"/>
    <property type="evidence" value="ECO:0007669"/>
    <property type="project" value="UniProtKB-ARBA"/>
</dbReference>
<dbReference type="InterPro" id="IPR036849">
    <property type="entry name" value="Enolase-like_C_sf"/>
</dbReference>
<keyword evidence="2" id="KW-0460">Magnesium</keyword>
<dbReference type="PANTHER" id="PTHR48073">
    <property type="entry name" value="O-SUCCINYLBENZOATE SYNTHASE-RELATED"/>
    <property type="match status" value="1"/>
</dbReference>
<dbReference type="SFLD" id="SFLDS00001">
    <property type="entry name" value="Enolase"/>
    <property type="match status" value="1"/>
</dbReference>